<dbReference type="SUPFAM" id="SSF51011">
    <property type="entry name" value="Glycosyl hydrolase domain"/>
    <property type="match status" value="1"/>
</dbReference>
<gene>
    <name evidence="1" type="ORF">Pyn_08829</name>
</gene>
<organism evidence="1 2">
    <name type="scientific">Prunus yedoensis var. nudiflora</name>
    <dbReference type="NCBI Taxonomy" id="2094558"/>
    <lineage>
        <taxon>Eukaryota</taxon>
        <taxon>Viridiplantae</taxon>
        <taxon>Streptophyta</taxon>
        <taxon>Embryophyta</taxon>
        <taxon>Tracheophyta</taxon>
        <taxon>Spermatophyta</taxon>
        <taxon>Magnoliopsida</taxon>
        <taxon>eudicotyledons</taxon>
        <taxon>Gunneridae</taxon>
        <taxon>Pentapetalae</taxon>
        <taxon>rosids</taxon>
        <taxon>fabids</taxon>
        <taxon>Rosales</taxon>
        <taxon>Rosaceae</taxon>
        <taxon>Amygdaloideae</taxon>
        <taxon>Amygdaleae</taxon>
        <taxon>Prunus</taxon>
    </lineage>
</organism>
<keyword evidence="2" id="KW-1185">Reference proteome</keyword>
<dbReference type="InterPro" id="IPR013780">
    <property type="entry name" value="Glyco_hydro_b"/>
</dbReference>
<dbReference type="Proteomes" id="UP000250321">
    <property type="component" value="Unassembled WGS sequence"/>
</dbReference>
<reference evidence="1 2" key="1">
    <citation type="submission" date="2018-02" db="EMBL/GenBank/DDBJ databases">
        <title>Draft genome of wild Prunus yedoensis var. nudiflora.</title>
        <authorList>
            <person name="Baek S."/>
            <person name="Kim J.-H."/>
            <person name="Choi K."/>
            <person name="Kim G.-B."/>
            <person name="Cho A."/>
            <person name="Jang H."/>
            <person name="Shin C.-H."/>
            <person name="Yu H.-J."/>
            <person name="Mun J.-H."/>
        </authorList>
    </citation>
    <scope>NUCLEOTIDE SEQUENCE [LARGE SCALE GENOMIC DNA]</scope>
    <source>
        <strain evidence="2">cv. Jeju island</strain>
        <tissue evidence="1">Leaf</tissue>
    </source>
</reference>
<dbReference type="OrthoDB" id="204980at2759"/>
<comment type="caution">
    <text evidence="1">The sequence shown here is derived from an EMBL/GenBank/DDBJ whole genome shotgun (WGS) entry which is preliminary data.</text>
</comment>
<dbReference type="STRING" id="2094558.A0A314ZH32"/>
<name>A0A314ZH32_PRUYE</name>
<evidence type="ECO:0000313" key="2">
    <source>
        <dbReference type="Proteomes" id="UP000250321"/>
    </source>
</evidence>
<proteinExistence type="predicted"/>
<dbReference type="PANTHER" id="PTHR43002">
    <property type="entry name" value="GLYCOGEN DEBRANCHING ENZYME"/>
    <property type="match status" value="1"/>
</dbReference>
<dbReference type="Gene3D" id="2.60.40.1180">
    <property type="entry name" value="Golgi alpha-mannosidase II"/>
    <property type="match status" value="1"/>
</dbReference>
<evidence type="ECO:0000313" key="1">
    <source>
        <dbReference type="EMBL" id="PQQ16834.1"/>
    </source>
</evidence>
<accession>A0A314ZH32</accession>
<protein>
    <submittedName>
        <fullName evidence="1">Isoamylase 2 chloroplastic</fullName>
    </submittedName>
</protein>
<sequence length="180" mass="20708">MGDECGQSTGGSPAYSDRKAFDWNALETGFATQTTQFIAFLSSFRKRRSDLLQKRNFLKEENIYWYESDQTPPRWEDPSCKFLAMRLKADIDEVNQPGDESSHSRGDLFVAFNAADHSETVVLPPPPEGMGWRCWSTQLFHSQVFSLLMVSPSLSKWWVYLHMNEVYIVVLYLKACNFVS</sequence>
<dbReference type="AlphaFoldDB" id="A0A314ZH32"/>
<dbReference type="EMBL" id="PJQY01000170">
    <property type="protein sequence ID" value="PQQ16834.1"/>
    <property type="molecule type" value="Genomic_DNA"/>
</dbReference>